<accession>A0A9Q8ZGU2</accession>
<name>A0A9Q8ZGU2_CURCL</name>
<keyword evidence="3" id="KW-1185">Reference proteome</keyword>
<feature type="compositionally biased region" description="Low complexity" evidence="1">
    <location>
        <begin position="108"/>
        <end position="117"/>
    </location>
</feature>
<dbReference type="VEuPathDB" id="FungiDB:yc1106_07197"/>
<evidence type="ECO:0000313" key="3">
    <source>
        <dbReference type="Proteomes" id="UP001056012"/>
    </source>
</evidence>
<dbReference type="AlphaFoldDB" id="A0A9Q8ZGU2"/>
<feature type="compositionally biased region" description="Basic and acidic residues" evidence="1">
    <location>
        <begin position="39"/>
        <end position="51"/>
    </location>
</feature>
<dbReference type="EMBL" id="CP089278">
    <property type="protein sequence ID" value="USP79923.1"/>
    <property type="molecule type" value="Genomic_DNA"/>
</dbReference>
<feature type="compositionally biased region" description="Basic and acidic residues" evidence="1">
    <location>
        <begin position="122"/>
        <end position="133"/>
    </location>
</feature>
<feature type="region of interest" description="Disordered" evidence="1">
    <location>
        <begin position="36"/>
        <end position="147"/>
    </location>
</feature>
<dbReference type="PANTHER" id="PTHR34693:SF1">
    <property type="entry name" value="PROTEIN PAR32"/>
    <property type="match status" value="1"/>
</dbReference>
<gene>
    <name evidence="2" type="ORF">yc1106_07197</name>
</gene>
<dbReference type="InterPro" id="IPR022024">
    <property type="entry name" value="DUF3602"/>
</dbReference>
<evidence type="ECO:0000313" key="2">
    <source>
        <dbReference type="EMBL" id="USP79923.1"/>
    </source>
</evidence>
<evidence type="ECO:0000256" key="1">
    <source>
        <dbReference type="SAM" id="MobiDB-lite"/>
    </source>
</evidence>
<dbReference type="PANTHER" id="PTHR34693">
    <property type="entry name" value="PROTEIN PAR32"/>
    <property type="match status" value="1"/>
</dbReference>
<protein>
    <submittedName>
        <fullName evidence="2">Uncharacterized protein</fullName>
    </submittedName>
</protein>
<proteinExistence type="predicted"/>
<organism evidence="2 3">
    <name type="scientific">Curvularia clavata</name>
    <dbReference type="NCBI Taxonomy" id="95742"/>
    <lineage>
        <taxon>Eukaryota</taxon>
        <taxon>Fungi</taxon>
        <taxon>Dikarya</taxon>
        <taxon>Ascomycota</taxon>
        <taxon>Pezizomycotina</taxon>
        <taxon>Dothideomycetes</taxon>
        <taxon>Pleosporomycetidae</taxon>
        <taxon>Pleosporales</taxon>
        <taxon>Pleosporineae</taxon>
        <taxon>Pleosporaceae</taxon>
        <taxon>Curvularia</taxon>
    </lineage>
</organism>
<reference evidence="2" key="1">
    <citation type="submission" date="2021-12" db="EMBL/GenBank/DDBJ databases">
        <title>Curvularia clavata genome.</title>
        <authorList>
            <person name="Cao Y."/>
        </authorList>
    </citation>
    <scope>NUCLEOTIDE SEQUENCE</scope>
    <source>
        <strain evidence="2">Yc1106</strain>
    </source>
</reference>
<dbReference type="InterPro" id="IPR053203">
    <property type="entry name" value="Cisplatin_resist-associated"/>
</dbReference>
<dbReference type="OrthoDB" id="3063476at2759"/>
<dbReference type="Proteomes" id="UP001056012">
    <property type="component" value="Chromosome 5"/>
</dbReference>
<sequence length="147" mass="15796">MAARPTEHQRVASHGRGGAVTAHDLLAVHTDPYLQGNIAKDDPTNYPKPEDLVTPTLKGDTYTTGRGGQGNMARNDREHPEIARAAQDVEGSPQPETQGPKHYGRGGAANIINNEAATQQRNSEETKREEKGLLGKGKGLLNKLGKK</sequence>
<dbReference type="Pfam" id="PF12223">
    <property type="entry name" value="DUF3602"/>
    <property type="match status" value="1"/>
</dbReference>